<sequence>MLFAITVFGLLALAAVAKFWNIAYTAGFVAFAVLALIMIPGVLGEFVHPAFAALTNLALLLGVLFIGWLFVGKVTTSSYRR</sequence>
<reference evidence="4" key="1">
    <citation type="submission" date="2018-02" db="EMBL/GenBank/DDBJ databases">
        <title>Phenotypic and genomic properties of facultatively anaerobic sulfur-reducing natronoarchaea from hypersaline soda lakes.</title>
        <authorList>
            <person name="Sorokin D.Y."/>
            <person name="Kublanov I.V."/>
            <person name="Roman P."/>
            <person name="Sinninghe Damste J.S."/>
            <person name="Golyshin P.N."/>
            <person name="Rojo D."/>
            <person name="Ciordia S."/>
            <person name="Mena M.D.C."/>
            <person name="Ferrer M."/>
            <person name="Messina E."/>
            <person name="Smedile F."/>
            <person name="La Spada G."/>
            <person name="La Cono V."/>
            <person name="Yakimov M.M."/>
        </authorList>
    </citation>
    <scope>NUCLEOTIDE SEQUENCE [LARGE SCALE GENOMIC DNA]</scope>
    <source>
        <strain evidence="4">AArc-Mg</strain>
    </source>
</reference>
<feature type="transmembrane region" description="Helical" evidence="1">
    <location>
        <begin position="50"/>
        <end position="71"/>
    </location>
</feature>
<keyword evidence="1" id="KW-0812">Transmembrane</keyword>
<dbReference type="Proteomes" id="UP000258613">
    <property type="component" value="Chromosome"/>
</dbReference>
<organism evidence="3 4">
    <name type="scientific">Natrarchaeobaculum sulfurireducens</name>
    <dbReference type="NCBI Taxonomy" id="2044521"/>
    <lineage>
        <taxon>Archaea</taxon>
        <taxon>Methanobacteriati</taxon>
        <taxon>Methanobacteriota</taxon>
        <taxon>Stenosarchaea group</taxon>
        <taxon>Halobacteria</taxon>
        <taxon>Halobacteriales</taxon>
        <taxon>Natrialbaceae</taxon>
        <taxon>Natrarchaeobaculum</taxon>
    </lineage>
</organism>
<dbReference type="KEGG" id="nag:AArcMg_1791"/>
<accession>A0A346PQK4</accession>
<evidence type="ECO:0000313" key="4">
    <source>
        <dbReference type="Proteomes" id="UP000258613"/>
    </source>
</evidence>
<keyword evidence="4" id="KW-1185">Reference proteome</keyword>
<keyword evidence="1" id="KW-1133">Transmembrane helix</keyword>
<dbReference type="EMBL" id="CP027033">
    <property type="protein sequence ID" value="AXR81799.1"/>
    <property type="molecule type" value="Genomic_DNA"/>
</dbReference>
<gene>
    <name evidence="3" type="ORF">AArcMg_1791</name>
</gene>
<feature type="transmembrane region" description="Helical" evidence="1">
    <location>
        <begin position="24"/>
        <end position="43"/>
    </location>
</feature>
<evidence type="ECO:0000256" key="1">
    <source>
        <dbReference type="SAM" id="Phobius"/>
    </source>
</evidence>
<dbReference type="AlphaFoldDB" id="A0A346PQK4"/>
<dbReference type="Pfam" id="PF26651">
    <property type="entry name" value="DUF8216"/>
    <property type="match status" value="1"/>
</dbReference>
<name>A0A346PQK4_9EURY</name>
<keyword evidence="1" id="KW-0472">Membrane</keyword>
<feature type="domain" description="DUF8216" evidence="2">
    <location>
        <begin position="3"/>
        <end position="74"/>
    </location>
</feature>
<evidence type="ECO:0000313" key="3">
    <source>
        <dbReference type="EMBL" id="AXR81799.1"/>
    </source>
</evidence>
<dbReference type="InterPro" id="IPR058529">
    <property type="entry name" value="DUF8216"/>
</dbReference>
<proteinExistence type="predicted"/>
<evidence type="ECO:0000259" key="2">
    <source>
        <dbReference type="Pfam" id="PF26651"/>
    </source>
</evidence>
<protein>
    <recommendedName>
        <fullName evidence="2">DUF8216 domain-containing protein</fullName>
    </recommendedName>
</protein>